<evidence type="ECO:0008006" key="5">
    <source>
        <dbReference type="Google" id="ProtNLM"/>
    </source>
</evidence>
<protein>
    <recommendedName>
        <fullName evidence="5">PepSY domain-containing protein</fullName>
    </recommendedName>
</protein>
<sequence length="97" mass="9867">MKLIPTAAAALVASVSIAAAQMPPTTGTSTTPAVPPAGMPGTAQSESSVRTQIEASGYTKIRDLTRKADGSWHARASRNDVEVAVSVDSTGSVTQVQ</sequence>
<proteinExistence type="predicted"/>
<dbReference type="Proteomes" id="UP000727907">
    <property type="component" value="Unassembled WGS sequence"/>
</dbReference>
<keyword evidence="2" id="KW-0732">Signal</keyword>
<dbReference type="RefSeq" id="WP_216965960.1">
    <property type="nucleotide sequence ID" value="NZ_JAHOPB010000003.1"/>
</dbReference>
<reference evidence="3 4" key="1">
    <citation type="submission" date="2021-06" db="EMBL/GenBank/DDBJ databases">
        <authorList>
            <person name="Lee D.H."/>
        </authorList>
    </citation>
    <scope>NUCLEOTIDE SEQUENCE [LARGE SCALE GENOMIC DNA]</scope>
    <source>
        <strain evidence="3 4">MMS21-HV4-11</strain>
    </source>
</reference>
<feature type="chain" id="PRO_5045206488" description="PepSY domain-containing protein" evidence="2">
    <location>
        <begin position="21"/>
        <end position="97"/>
    </location>
</feature>
<evidence type="ECO:0000256" key="2">
    <source>
        <dbReference type="SAM" id="SignalP"/>
    </source>
</evidence>
<gene>
    <name evidence="3" type="ORF">KQ910_23635</name>
</gene>
<keyword evidence="4" id="KW-1185">Reference proteome</keyword>
<name>A0ABS6IQA6_9HYPH</name>
<organism evidence="3 4">
    <name type="scientific">Reyranella humidisoli</name>
    <dbReference type="NCBI Taxonomy" id="2849149"/>
    <lineage>
        <taxon>Bacteria</taxon>
        <taxon>Pseudomonadati</taxon>
        <taxon>Pseudomonadota</taxon>
        <taxon>Alphaproteobacteria</taxon>
        <taxon>Hyphomicrobiales</taxon>
        <taxon>Reyranellaceae</taxon>
        <taxon>Reyranella</taxon>
    </lineage>
</organism>
<dbReference type="EMBL" id="JAHOPB010000003">
    <property type="protein sequence ID" value="MBU8876787.1"/>
    <property type="molecule type" value="Genomic_DNA"/>
</dbReference>
<evidence type="ECO:0000256" key="1">
    <source>
        <dbReference type="SAM" id="MobiDB-lite"/>
    </source>
</evidence>
<evidence type="ECO:0000313" key="4">
    <source>
        <dbReference type="Proteomes" id="UP000727907"/>
    </source>
</evidence>
<feature type="signal peptide" evidence="2">
    <location>
        <begin position="1"/>
        <end position="20"/>
    </location>
</feature>
<feature type="compositionally biased region" description="Polar residues" evidence="1">
    <location>
        <begin position="23"/>
        <end position="32"/>
    </location>
</feature>
<comment type="caution">
    <text evidence="3">The sequence shown here is derived from an EMBL/GenBank/DDBJ whole genome shotgun (WGS) entry which is preliminary data.</text>
</comment>
<evidence type="ECO:0000313" key="3">
    <source>
        <dbReference type="EMBL" id="MBU8876787.1"/>
    </source>
</evidence>
<accession>A0ABS6IQA6</accession>
<feature type="region of interest" description="Disordered" evidence="1">
    <location>
        <begin position="21"/>
        <end position="50"/>
    </location>
</feature>